<feature type="transmembrane region" description="Helical" evidence="1">
    <location>
        <begin position="46"/>
        <end position="64"/>
    </location>
</feature>
<comment type="caution">
    <text evidence="2">The sequence shown here is derived from an EMBL/GenBank/DDBJ whole genome shotgun (WGS) entry which is preliminary data.</text>
</comment>
<evidence type="ECO:0000313" key="3">
    <source>
        <dbReference type="Proteomes" id="UP001165122"/>
    </source>
</evidence>
<proteinExistence type="predicted"/>
<feature type="transmembrane region" description="Helical" evidence="1">
    <location>
        <begin position="6"/>
        <end position="26"/>
    </location>
</feature>
<keyword evidence="1" id="KW-0812">Transmembrane</keyword>
<keyword evidence="1" id="KW-0472">Membrane</keyword>
<dbReference type="AlphaFoldDB" id="A0A9W7AZM4"/>
<organism evidence="2 3">
    <name type="scientific">Triparma laevis f. longispina</name>
    <dbReference type="NCBI Taxonomy" id="1714387"/>
    <lineage>
        <taxon>Eukaryota</taxon>
        <taxon>Sar</taxon>
        <taxon>Stramenopiles</taxon>
        <taxon>Ochrophyta</taxon>
        <taxon>Bolidophyceae</taxon>
        <taxon>Parmales</taxon>
        <taxon>Triparmaceae</taxon>
        <taxon>Triparma</taxon>
    </lineage>
</organism>
<keyword evidence="3" id="KW-1185">Reference proteome</keyword>
<evidence type="ECO:0000313" key="2">
    <source>
        <dbReference type="EMBL" id="GMH78412.1"/>
    </source>
</evidence>
<protein>
    <submittedName>
        <fullName evidence="2">Uncharacterized protein</fullName>
    </submittedName>
</protein>
<name>A0A9W7AZM4_9STRA</name>
<reference evidence="3" key="1">
    <citation type="journal article" date="2023" name="Commun. Biol.">
        <title>Genome analysis of Parmales, the sister group of diatoms, reveals the evolutionary specialization of diatoms from phago-mixotrophs to photoautotrophs.</title>
        <authorList>
            <person name="Ban H."/>
            <person name="Sato S."/>
            <person name="Yoshikawa S."/>
            <person name="Yamada K."/>
            <person name="Nakamura Y."/>
            <person name="Ichinomiya M."/>
            <person name="Sato N."/>
            <person name="Blanc-Mathieu R."/>
            <person name="Endo H."/>
            <person name="Kuwata A."/>
            <person name="Ogata H."/>
        </authorList>
    </citation>
    <scope>NUCLEOTIDE SEQUENCE [LARGE SCALE GENOMIC DNA]</scope>
    <source>
        <strain evidence="3">NIES 3700</strain>
    </source>
</reference>
<dbReference type="Proteomes" id="UP001165122">
    <property type="component" value="Unassembled WGS sequence"/>
</dbReference>
<dbReference type="OrthoDB" id="10260889at2759"/>
<evidence type="ECO:0000256" key="1">
    <source>
        <dbReference type="SAM" id="Phobius"/>
    </source>
</evidence>
<sequence>MGLAVAVWVFSGNYIFTSLFTLMVLLGQLEYYRGVMSTGVYPARKISVVGSCAMFLTGLFFPSLHQLCLPAFSTISMIWFLTAKRNASSISEVRSPFT</sequence>
<keyword evidence="1" id="KW-1133">Transmembrane helix</keyword>
<accession>A0A9W7AZM4</accession>
<dbReference type="EMBL" id="BRXW01000885">
    <property type="protein sequence ID" value="GMH78412.1"/>
    <property type="molecule type" value="Genomic_DNA"/>
</dbReference>
<gene>
    <name evidence="2" type="ORF">TrLO_g1047</name>
</gene>